<protein>
    <recommendedName>
        <fullName evidence="3">Phage ABA sandwich domain-containing protein</fullName>
    </recommendedName>
</protein>
<organism evidence="1 2">
    <name type="scientific">Jiella pacifica</name>
    <dbReference type="NCBI Taxonomy" id="2696469"/>
    <lineage>
        <taxon>Bacteria</taxon>
        <taxon>Pseudomonadati</taxon>
        <taxon>Pseudomonadota</taxon>
        <taxon>Alphaproteobacteria</taxon>
        <taxon>Hyphomicrobiales</taxon>
        <taxon>Aurantimonadaceae</taxon>
        <taxon>Jiella</taxon>
    </lineage>
</organism>
<gene>
    <name evidence="1" type="ORF">GTK09_06365</name>
</gene>
<evidence type="ECO:0008006" key="3">
    <source>
        <dbReference type="Google" id="ProtNLM"/>
    </source>
</evidence>
<proteinExistence type="predicted"/>
<evidence type="ECO:0000313" key="2">
    <source>
        <dbReference type="Proteomes" id="UP000469011"/>
    </source>
</evidence>
<dbReference type="EMBL" id="JAAAMG010000004">
    <property type="protein sequence ID" value="NDW04050.1"/>
    <property type="molecule type" value="Genomic_DNA"/>
</dbReference>
<accession>A0A6N9SY82</accession>
<dbReference type="Proteomes" id="UP000469011">
    <property type="component" value="Unassembled WGS sequence"/>
</dbReference>
<reference evidence="1 2" key="1">
    <citation type="submission" date="2020-01" db="EMBL/GenBank/DDBJ databases">
        <title>Jiella pacifica sp. nov.</title>
        <authorList>
            <person name="Xue Z."/>
            <person name="Zhu S."/>
            <person name="Chen J."/>
            <person name="Yang J."/>
        </authorList>
    </citation>
    <scope>NUCLEOTIDE SEQUENCE [LARGE SCALE GENOMIC DNA]</scope>
    <source>
        <strain evidence="1 2">40Bstr34</strain>
    </source>
</reference>
<evidence type="ECO:0000313" key="1">
    <source>
        <dbReference type="EMBL" id="NDW04050.1"/>
    </source>
</evidence>
<name>A0A6N9SY82_9HYPH</name>
<sequence>MTRIEELRSLLEKLDAAKGPDRQIDAALMALLYVRGRRNLGTQENSGPGGRWVPVEDDVWIDPATDKWVSTGALDFTRSLDAAIRFVERAIPQAEWEVKSKTSYRDFGLAFVRLNDLTRVGGECETPTLSLLAAALGVMIRQDGRS</sequence>
<keyword evidence="2" id="KW-1185">Reference proteome</keyword>
<dbReference type="RefSeq" id="WP_163462053.1">
    <property type="nucleotide sequence ID" value="NZ_JAAAMG010000004.1"/>
</dbReference>
<dbReference type="AlphaFoldDB" id="A0A6N9SY82"/>
<comment type="caution">
    <text evidence="1">The sequence shown here is derived from an EMBL/GenBank/DDBJ whole genome shotgun (WGS) entry which is preliminary data.</text>
</comment>